<evidence type="ECO:0000313" key="1">
    <source>
        <dbReference type="EMBL" id="GMF00941.1"/>
    </source>
</evidence>
<gene>
    <name evidence="1" type="ORF">Amon02_001112500</name>
</gene>
<protein>
    <submittedName>
        <fullName evidence="1">Unnamed protein product</fullName>
    </submittedName>
</protein>
<dbReference type="Proteomes" id="UP001165064">
    <property type="component" value="Unassembled WGS sequence"/>
</dbReference>
<reference evidence="1" key="1">
    <citation type="submission" date="2023-04" db="EMBL/GenBank/DDBJ databases">
        <title>Ambrosiozyma monospora NBRC 10751.</title>
        <authorList>
            <person name="Ichikawa N."/>
            <person name="Sato H."/>
            <person name="Tonouchi N."/>
        </authorList>
    </citation>
    <scope>NUCLEOTIDE SEQUENCE</scope>
    <source>
        <strain evidence="1">NBRC 10751</strain>
    </source>
</reference>
<evidence type="ECO:0000313" key="2">
    <source>
        <dbReference type="Proteomes" id="UP001165064"/>
    </source>
</evidence>
<dbReference type="EMBL" id="BSXS01011628">
    <property type="protein sequence ID" value="GMF00941.1"/>
    <property type="molecule type" value="Genomic_DNA"/>
</dbReference>
<keyword evidence="2" id="KW-1185">Reference proteome</keyword>
<proteinExistence type="predicted"/>
<accession>A0ACB5U337</accession>
<organism evidence="1 2">
    <name type="scientific">Ambrosiozyma monospora</name>
    <name type="common">Yeast</name>
    <name type="synonym">Endomycopsis monosporus</name>
    <dbReference type="NCBI Taxonomy" id="43982"/>
    <lineage>
        <taxon>Eukaryota</taxon>
        <taxon>Fungi</taxon>
        <taxon>Dikarya</taxon>
        <taxon>Ascomycota</taxon>
        <taxon>Saccharomycotina</taxon>
        <taxon>Pichiomycetes</taxon>
        <taxon>Pichiales</taxon>
        <taxon>Pichiaceae</taxon>
        <taxon>Ambrosiozyma</taxon>
    </lineage>
</organism>
<name>A0ACB5U337_AMBMO</name>
<comment type="caution">
    <text evidence="1">The sequence shown here is derived from an EMBL/GenBank/DDBJ whole genome shotgun (WGS) entry which is preliminary data.</text>
</comment>
<sequence>MSQILSSLKKVHFANPPNRVLQYDAQLLDDEIFAMLNKQVTQALSDTNLPTFFQRLNSRYSKELGLLLKLIVFKFTIWDKDSSYGLSLQNLRLSGVNGKRTSRITQVRKLLLLASIVSSHLLEKLESYLYSLDDNGYGETTPNIENSNDPDNEKMIITKSQRLKQISAIIIRALSLTLLKKLPLIKRVATDFFKSNTQL</sequence>